<dbReference type="PANTHER" id="PTHR11139">
    <property type="entry name" value="ATAXIA TELANGIECTASIA MUTATED ATM -RELATED"/>
    <property type="match status" value="1"/>
</dbReference>
<dbReference type="GO" id="GO:0005694">
    <property type="term" value="C:chromosome"/>
    <property type="evidence" value="ECO:0007669"/>
    <property type="project" value="TreeGrafter"/>
</dbReference>
<accession>A0A1X0RP82</accession>
<dbReference type="GO" id="GO:0006281">
    <property type="term" value="P:DNA repair"/>
    <property type="evidence" value="ECO:0007669"/>
    <property type="project" value="UniProtKB-KW"/>
</dbReference>
<comment type="subcellular location">
    <subcellularLocation>
        <location evidence="1">Nucleus</location>
    </subcellularLocation>
</comment>
<evidence type="ECO:0000256" key="2">
    <source>
        <dbReference type="ARBA" id="ARBA00010769"/>
    </source>
</evidence>
<evidence type="ECO:0000256" key="7">
    <source>
        <dbReference type="ARBA" id="ARBA00022763"/>
    </source>
</evidence>
<dbReference type="GO" id="GO:0000077">
    <property type="term" value="P:DNA damage checkpoint signaling"/>
    <property type="evidence" value="ECO:0007669"/>
    <property type="project" value="TreeGrafter"/>
</dbReference>
<dbReference type="PANTHER" id="PTHR11139:SF69">
    <property type="entry name" value="SERINE_THREONINE-PROTEIN KINASE ATR"/>
    <property type="match status" value="1"/>
</dbReference>
<dbReference type="SMART" id="SM00146">
    <property type="entry name" value="PI3Kc"/>
    <property type="match status" value="1"/>
</dbReference>
<dbReference type="InterPro" id="IPR057564">
    <property type="entry name" value="HEAT_ATR"/>
</dbReference>
<comment type="catalytic activity">
    <reaction evidence="13">
        <text>L-threonyl-[protein] + ATP = O-phospho-L-threonyl-[protein] + ADP + H(+)</text>
        <dbReference type="Rhea" id="RHEA:46608"/>
        <dbReference type="Rhea" id="RHEA-COMP:11060"/>
        <dbReference type="Rhea" id="RHEA-COMP:11605"/>
        <dbReference type="ChEBI" id="CHEBI:15378"/>
        <dbReference type="ChEBI" id="CHEBI:30013"/>
        <dbReference type="ChEBI" id="CHEBI:30616"/>
        <dbReference type="ChEBI" id="CHEBI:61977"/>
        <dbReference type="ChEBI" id="CHEBI:456216"/>
        <dbReference type="EC" id="2.7.11.1"/>
    </reaction>
</comment>
<dbReference type="OMA" id="NWLDESN"/>
<dbReference type="InterPro" id="IPR014009">
    <property type="entry name" value="PIK_FAT"/>
</dbReference>
<dbReference type="PROSITE" id="PS50290">
    <property type="entry name" value="PI3_4_KINASE_3"/>
    <property type="match status" value="1"/>
</dbReference>
<dbReference type="InterPro" id="IPR036940">
    <property type="entry name" value="PI3/4_kinase_cat_sf"/>
</dbReference>
<evidence type="ECO:0000256" key="9">
    <source>
        <dbReference type="ARBA" id="ARBA00022840"/>
    </source>
</evidence>
<keyword evidence="5" id="KW-0808">Transferase</keyword>
<keyword evidence="7" id="KW-0227">DNA damage</keyword>
<evidence type="ECO:0000256" key="12">
    <source>
        <dbReference type="ARBA" id="ARBA00024420"/>
    </source>
</evidence>
<reference evidence="18 19" key="1">
    <citation type="journal article" date="2016" name="Proc. Natl. Acad. Sci. U.S.A.">
        <title>Lipid metabolic changes in an early divergent fungus govern the establishment of a mutualistic symbiosis with endobacteria.</title>
        <authorList>
            <person name="Lastovetsky O.A."/>
            <person name="Gaspar M.L."/>
            <person name="Mondo S.J."/>
            <person name="LaButti K.M."/>
            <person name="Sandor L."/>
            <person name="Grigoriev I.V."/>
            <person name="Henry S.A."/>
            <person name="Pawlowska T.E."/>
        </authorList>
    </citation>
    <scope>NUCLEOTIDE SEQUENCE [LARGE SCALE GENOMIC DNA]</scope>
    <source>
        <strain evidence="18 19">ATCC 11559</strain>
    </source>
</reference>
<dbReference type="GO" id="GO:0000723">
    <property type="term" value="P:telomere maintenance"/>
    <property type="evidence" value="ECO:0007669"/>
    <property type="project" value="TreeGrafter"/>
</dbReference>
<dbReference type="Gene3D" id="3.30.1010.10">
    <property type="entry name" value="Phosphatidylinositol 3-kinase Catalytic Subunit, Chain A, domain 4"/>
    <property type="match status" value="1"/>
</dbReference>
<evidence type="ECO:0000259" key="17">
    <source>
        <dbReference type="PROSITE" id="PS51190"/>
    </source>
</evidence>
<dbReference type="GO" id="GO:0005524">
    <property type="term" value="F:ATP binding"/>
    <property type="evidence" value="ECO:0007669"/>
    <property type="project" value="UniProtKB-KW"/>
</dbReference>
<dbReference type="InterPro" id="IPR050517">
    <property type="entry name" value="DDR_Repair_Kinase"/>
</dbReference>
<dbReference type="InterPro" id="IPR012993">
    <property type="entry name" value="UME"/>
</dbReference>
<proteinExistence type="inferred from homology"/>
<evidence type="ECO:0000256" key="10">
    <source>
        <dbReference type="ARBA" id="ARBA00023204"/>
    </source>
</evidence>
<feature type="domain" description="PI3K/PI4K catalytic" evidence="15">
    <location>
        <begin position="1676"/>
        <end position="1990"/>
    </location>
</feature>
<dbReference type="GO" id="GO:0005634">
    <property type="term" value="C:nucleus"/>
    <property type="evidence" value="ECO:0007669"/>
    <property type="project" value="UniProtKB-SubCell"/>
</dbReference>
<evidence type="ECO:0000313" key="19">
    <source>
        <dbReference type="Proteomes" id="UP000242381"/>
    </source>
</evidence>
<evidence type="ECO:0000313" key="18">
    <source>
        <dbReference type="EMBL" id="ORE13751.1"/>
    </source>
</evidence>
<dbReference type="InterPro" id="IPR011009">
    <property type="entry name" value="Kinase-like_dom_sf"/>
</dbReference>
<dbReference type="EC" id="2.7.11.1" evidence="3"/>
<dbReference type="Pfam" id="PF02259">
    <property type="entry name" value="FAT"/>
    <property type="match status" value="1"/>
</dbReference>
<dbReference type="Pfam" id="PF00454">
    <property type="entry name" value="PI3_PI4_kinase"/>
    <property type="match status" value="1"/>
</dbReference>
<sequence length="1998" mass="228658">MEESTDVLEAHVKQQLEYAISIKEIKDILSTSYTVNISPVFCSSLLVPIVQHAIRTRQDLHNLSNDYSQTIAQLHSYICSQHIPQYTRIIDDSTLLIHDIIKSYKRKIIYQNYPFALSDLSTDTQLELLNVMTSACTMMIDDKKTMLFGAYTGRLWNDLPHIFEASIYHTPTPRTFIIYSAQSLLQAYIRTGYDPEDDFSLENLLMSIMRVLKHSIEAKADSETVVQLLHCVNEVVKLNPDIKLSDALALADLLKILALNPELTVEKGRTVLNLACILLQNNIQLGWLNSLLQFIASNRDQYASLEILCVKANVLAERAETMLNRHTLVDIDFMDVDQDELRPQVYDVRCIAKHSSVYKQLYGMVSPTVEALAALEDDNDGRASLLIQKLRDIASCLNTSTSSLLKPHCKSLSELLVRALLYDTDFAGQIAGLFDCDTTSFLRAYFEYTLPYAVLYAPNENPLAIISKELSVSMAELCLKGGLHIAIALLMEQNSKLKEQGIKRLMRVSKSKAIFKTLISNNLTQITTDLALSLGCLEKKSQAIEALHQLKNMVDDTIDLSKYLSIYVIAILEKIARFTNARKIKRPDPEPPYALSSLEEIMKLLGSNVQNHATYLVKVFYSVSEINNMEMEALSLWNCFIFALSDEGLKLHLSTIIRGLTDMICHSNQSVRLSVADTIKKLLIDRYELTKDLYGQIPPLPQFDELQDVREFIENSREMQLIREFNRAFASIQKPSDVEILLGIQKMSKLLERKELLAVRTGHLYSQLLTLAHKYINHPEISYAVGVCLGKLNAIDPSRIQVKIRNDKTYVINNFKTNEENLKFICDIVINCLIPAYHAVNNEFMHQLISYSIQVLLKHAGFRTVETMEGSKEYEKVFNTWQRFPHSIQEFLTPLLRSSYVVVLPEYTFNYPIYTKADSVSTWVVQWYCLLEKITDDEARPIFSACLPVIYYGNLDVALYLLPHLILHVILSASASDIQNIVNEILLVLNTNSKLDKADQKNRASLQAVVAITEHCRQWLYRAGSRDTTMVGRFLEAIPDKLMAKASFYAKAYPQALMHFENYIKTSSSNLLEDEETMRFLRHIYVKTENMQDLQALLSMYSIRFSNDEEIIRFENMGKWKEAEIYHMDNVAKNPHDLSACMSFLECLKKSGSYASILYFSDKYVDANPHWSTHMNAFKMDAAWRMGDWNALDEASKHQTIETTESFIARALGSMKKNRNLEAASYIEHARRDLISSLGAKTIESYQKSYQTIFKLQQLQELEDAQKAWESKDPIEKVSELENKWNRTLKLLMPQYQHIHDLLELRRTALYDIRPRQQSVSCGGIWLDIAKYSRKNGHLIVALDAIVNAERAGNEITHREKAKWLWQTGRRQDAVTMLTNLEDVTANDAIILNSFYLKDSSIYNGEKARFYMTHARKGPEKQEKANVQYAMYLCKQCTGRPPSICIRVYEIIIKTVLKALSCGSKYYYTSMSKFINYWVKMVSLADENRKSSEGQSFAETLTRTNELIRTALTKVPIYQFGKFLTRLISHLTVGNTDMANTLSCIIEAVFSTYPRNTIWLLLNTLDGRTPLLTDRINTILGRVKANKQNTVIPLVIEQATYFRNFLHRVSKYTVGDRAQSTLNLKDIPKLKQVLNFDGFVLTVPRESSLFPRLPELIKKGETFDPFPGEIVTITKVMPEVDVMRSLQQPKRITFVGSDGKNYKFLCKANDDLRKDARMMEFNYMINSFLKKNPDSRDRNLYIRTYAVIPLGEEWGLIEWIDNLFPLKAIATDIYNNLGIKANQVQIEYRNKRQLPGLTDEELLELFKKVLAQSPPVLHKWFLKSFPEPNQWLASRTRYVKTLAVMSIVGHMLGLGDRHAENILFDRTNGDTVHVDLNMLFDQGLRLNVPEVVPFRLTHNLVDAMGIVGYEGQFRKTCEIVLQILLNNRQALTGVFQTLFNEWSQSDARDRASRTMGVLKKKYATAEESGVEAEVDRLIKAATDIGNLSKMFPGWAAFI</sequence>
<evidence type="ECO:0000256" key="13">
    <source>
        <dbReference type="ARBA" id="ARBA00047899"/>
    </source>
</evidence>
<evidence type="ECO:0000259" key="15">
    <source>
        <dbReference type="PROSITE" id="PS50290"/>
    </source>
</evidence>
<keyword evidence="6" id="KW-0547">Nucleotide-binding</keyword>
<dbReference type="PROSITE" id="PS51189">
    <property type="entry name" value="FAT"/>
    <property type="match status" value="1"/>
</dbReference>
<gene>
    <name evidence="18" type="ORF">BCV71DRAFT_294051</name>
</gene>
<evidence type="ECO:0000256" key="3">
    <source>
        <dbReference type="ARBA" id="ARBA00012513"/>
    </source>
</evidence>
<dbReference type="Proteomes" id="UP000242381">
    <property type="component" value="Unassembled WGS sequence"/>
</dbReference>
<evidence type="ECO:0000256" key="6">
    <source>
        <dbReference type="ARBA" id="ARBA00022741"/>
    </source>
</evidence>
<evidence type="ECO:0000256" key="5">
    <source>
        <dbReference type="ARBA" id="ARBA00022679"/>
    </source>
</evidence>
<dbReference type="CDD" id="cd00892">
    <property type="entry name" value="PIKKc_ATR"/>
    <property type="match status" value="1"/>
</dbReference>
<dbReference type="Pfam" id="PF08064">
    <property type="entry name" value="UME"/>
    <property type="match status" value="1"/>
</dbReference>
<dbReference type="InterPro" id="IPR000403">
    <property type="entry name" value="PI3/4_kinase_cat_dom"/>
</dbReference>
<evidence type="ECO:0000256" key="1">
    <source>
        <dbReference type="ARBA" id="ARBA00004123"/>
    </source>
</evidence>
<comment type="similarity">
    <text evidence="2">Belongs to the PI3/PI4-kinase family. ATM subfamily.</text>
</comment>
<dbReference type="GO" id="GO:0004674">
    <property type="term" value="F:protein serine/threonine kinase activity"/>
    <property type="evidence" value="ECO:0007669"/>
    <property type="project" value="UniProtKB-KW"/>
</dbReference>
<comment type="catalytic activity">
    <reaction evidence="14">
        <text>L-seryl-[protein] + ATP = O-phospho-L-seryl-[protein] + ADP + H(+)</text>
        <dbReference type="Rhea" id="RHEA:17989"/>
        <dbReference type="Rhea" id="RHEA-COMP:9863"/>
        <dbReference type="Rhea" id="RHEA-COMP:11604"/>
        <dbReference type="ChEBI" id="CHEBI:15378"/>
        <dbReference type="ChEBI" id="CHEBI:29999"/>
        <dbReference type="ChEBI" id="CHEBI:30616"/>
        <dbReference type="ChEBI" id="CHEBI:83421"/>
        <dbReference type="ChEBI" id="CHEBI:456216"/>
        <dbReference type="EC" id="2.7.11.1"/>
    </reaction>
</comment>
<evidence type="ECO:0000256" key="11">
    <source>
        <dbReference type="ARBA" id="ARBA00023242"/>
    </source>
</evidence>
<evidence type="ECO:0000259" key="16">
    <source>
        <dbReference type="PROSITE" id="PS51189"/>
    </source>
</evidence>
<organism evidence="18 19">
    <name type="scientific">Rhizopus microsporus</name>
    <dbReference type="NCBI Taxonomy" id="58291"/>
    <lineage>
        <taxon>Eukaryota</taxon>
        <taxon>Fungi</taxon>
        <taxon>Fungi incertae sedis</taxon>
        <taxon>Mucoromycota</taxon>
        <taxon>Mucoromycotina</taxon>
        <taxon>Mucoromycetes</taxon>
        <taxon>Mucorales</taxon>
        <taxon>Mucorineae</taxon>
        <taxon>Rhizopodaceae</taxon>
        <taxon>Rhizopus</taxon>
    </lineage>
</organism>
<dbReference type="Gene3D" id="1.10.1070.11">
    <property type="entry name" value="Phosphatidylinositol 3-/4-kinase, catalytic domain"/>
    <property type="match status" value="1"/>
</dbReference>
<dbReference type="PROSITE" id="PS51190">
    <property type="entry name" value="FATC"/>
    <property type="match status" value="1"/>
</dbReference>
<dbReference type="InterPro" id="IPR056802">
    <property type="entry name" value="ATR-like_M-HEAT"/>
</dbReference>
<evidence type="ECO:0000256" key="4">
    <source>
        <dbReference type="ARBA" id="ARBA00022527"/>
    </source>
</evidence>
<dbReference type="Pfam" id="PF02260">
    <property type="entry name" value="FATC"/>
    <property type="match status" value="1"/>
</dbReference>
<dbReference type="InterPro" id="IPR003152">
    <property type="entry name" value="FATC_dom"/>
</dbReference>
<keyword evidence="8" id="KW-0418">Kinase</keyword>
<feature type="domain" description="FAT" evidence="16">
    <location>
        <begin position="1042"/>
        <end position="1567"/>
    </location>
</feature>
<name>A0A1X0RP82_RHIZD</name>
<evidence type="ECO:0000256" key="8">
    <source>
        <dbReference type="ARBA" id="ARBA00022777"/>
    </source>
</evidence>
<dbReference type="PROSITE" id="PS00916">
    <property type="entry name" value="PI3_4_KINASE_2"/>
    <property type="match status" value="1"/>
</dbReference>
<keyword evidence="10" id="KW-0234">DNA repair</keyword>
<feature type="domain" description="FATC" evidence="17">
    <location>
        <begin position="1966"/>
        <end position="1998"/>
    </location>
</feature>
<keyword evidence="11" id="KW-0539">Nucleus</keyword>
<dbReference type="SUPFAM" id="SSF56112">
    <property type="entry name" value="Protein kinase-like (PK-like)"/>
    <property type="match status" value="1"/>
</dbReference>
<dbReference type="InterPro" id="IPR018936">
    <property type="entry name" value="PI3/4_kinase_CS"/>
</dbReference>
<dbReference type="Pfam" id="PF23593">
    <property type="entry name" value="HEAT_ATR"/>
    <property type="match status" value="1"/>
</dbReference>
<dbReference type="Pfam" id="PF25030">
    <property type="entry name" value="M-HEAT_ATR"/>
    <property type="match status" value="1"/>
</dbReference>
<dbReference type="VEuPathDB" id="FungiDB:BCV72DRAFT_251923"/>
<dbReference type="EMBL" id="KV921513">
    <property type="protein sequence ID" value="ORE13751.1"/>
    <property type="molecule type" value="Genomic_DNA"/>
</dbReference>
<dbReference type="InterPro" id="IPR003151">
    <property type="entry name" value="PIK-rel_kinase_FAT"/>
</dbReference>
<keyword evidence="4" id="KW-0723">Serine/threonine-protein kinase</keyword>
<protein>
    <recommendedName>
        <fullName evidence="12">Serine/threonine-protein kinase ATR</fullName>
        <ecNumber evidence="3">2.7.11.1</ecNumber>
    </recommendedName>
</protein>
<keyword evidence="9" id="KW-0067">ATP-binding</keyword>
<dbReference type="SMART" id="SM01343">
    <property type="entry name" value="FATC"/>
    <property type="match status" value="1"/>
</dbReference>
<evidence type="ECO:0000256" key="14">
    <source>
        <dbReference type="ARBA" id="ARBA00048679"/>
    </source>
</evidence>